<sequence>MHLHEEIWKWSSTLPDWQNDLLRRLYERSNLSEQEVMQVKENVLSSVLDIYSEKRNIKKLSKENIPNKKRSEKVKLKSLENLINVASVDFQSSIKFNTQGLTVIYGNNSAGKSSYAKVLKQSCRAVDNDTVIYPNIYEDDNNRVGEATINIIDENNEVQAIHRIMNTPPNQQLSHISIYDSKCGQIYAETENKVVFIPRELQIFNLLATTQNSIKENLIIEKKEFENNIPIIPGFKEETKIKSFINSLSNETTYEEIENMCLFTDNDIQRLEELNTNLRLLLEDNPEKNIKDLERKITDTQRFHDNIKRINEVLTNTSIDTFLSNQSRYINAIKTLQIAKEEAFNQQPLQGVGSNPWMKLWEAAKEYHDVAYHNIEFPNTELGSKCLLCQQDLNEEGKHRLENFEKFITNNLSKEKEEIEKELNTYIEEVKSLPINDIKNASIREYLQYEQPSLEKTINLLISKSSEISSKIISAKDEKTLEIPYLTSFPLDKLKSWIGEQKTELAHKKEIIKANNKVEIEREIIELESKKSASYIIQDIKKLVAIKDKIAKYNVAITLLSTTSITKKYNQLASTFISDQFKSQIAKELNYLRCDNIAFDIKSRGTKGQTTIKLTVDSENKVEVSDIFSEGEQKALSLAFFLAEISSMDNTGGIILDDPVSSFDQGRREYVAKRLIEEASNRQIIIFTHDIVFFHTLENFAKQKNISITQNVVRRTGEVSGITSNDDNLPWTAKNVKKRIGFLKQELQSMKSKEKNLDDDMYFLEVKKWYSLLRESWERAVEELMLAGVVLRFEPGIKTQELRKVKINDHLIQMVTEGMTKSSAMVHDESPAIGRMIPSLEEMQGDLKKLDSFKKEFN</sequence>
<reference evidence="3" key="2">
    <citation type="submission" date="2009-12" db="EMBL/GenBank/DDBJ databases">
        <authorList>
            <person name="Summers A.O."/>
            <person name="Shearer J."/>
            <person name="Wireman J."/>
        </authorList>
    </citation>
    <scope>NUCLEOTIDE SEQUENCE</scope>
    <source>
        <strain evidence="3">SK933</strain>
        <plasmid evidence="3">SAP105B</plasmid>
    </source>
</reference>
<dbReference type="EMBL" id="GQ900453">
    <property type="protein sequence ID" value="ADA80172.1"/>
    <property type="molecule type" value="Genomic_DNA"/>
</dbReference>
<geneLocation type="plasmid" evidence="3">
    <name>SAP105B</name>
</geneLocation>
<dbReference type="RefSeq" id="WP_015740111.1">
    <property type="nucleotide sequence ID" value="NC_013378.1"/>
</dbReference>
<dbReference type="InterPro" id="IPR026866">
    <property type="entry name" value="CR006_AAA"/>
</dbReference>
<dbReference type="Gene3D" id="3.40.50.300">
    <property type="entry name" value="P-loop containing nucleotide triphosphate hydrolases"/>
    <property type="match status" value="2"/>
</dbReference>
<keyword evidence="1" id="KW-0175">Coiled coil</keyword>
<protein>
    <recommendedName>
        <fullName evidence="2">Protein CR006 P-loop domain-containing protein</fullName>
    </recommendedName>
</protein>
<evidence type="ECO:0000313" key="3">
    <source>
        <dbReference type="EMBL" id="ADA80172.1"/>
    </source>
</evidence>
<dbReference type="SUPFAM" id="SSF52540">
    <property type="entry name" value="P-loop containing nucleoside triphosphate hydrolases"/>
    <property type="match status" value="1"/>
</dbReference>
<dbReference type="GO" id="GO:0006302">
    <property type="term" value="P:double-strand break repair"/>
    <property type="evidence" value="ECO:0007669"/>
    <property type="project" value="TreeGrafter"/>
</dbReference>
<reference evidence="3" key="1">
    <citation type="submission" date="2009-08" db="EMBL/GenBank/DDBJ databases">
        <authorList>
            <person name="Gill J."/>
            <person name="Borman J."/>
            <person name="Shetty J."/>
            <person name="Hostetler J."/>
            <person name="Durkin S."/>
            <person name="Montgomery B."/>
        </authorList>
    </citation>
    <scope>NUCLEOTIDE SEQUENCE</scope>
    <source>
        <strain evidence="3">SK933</strain>
        <plasmid evidence="3">SAP105B</plasmid>
    </source>
</reference>
<name>D2JC48_STAEP</name>
<feature type="coiled-coil region" evidence="1">
    <location>
        <begin position="733"/>
        <end position="760"/>
    </location>
</feature>
<dbReference type="PANTHER" id="PTHR32182:SF22">
    <property type="entry name" value="ATP-DEPENDENT ENDONUCLEASE, OLD FAMILY-RELATED"/>
    <property type="match status" value="1"/>
</dbReference>
<feature type="domain" description="Protein CR006 P-loop" evidence="2">
    <location>
        <begin position="101"/>
        <end position="750"/>
    </location>
</feature>
<dbReference type="AlphaFoldDB" id="D2JC48"/>
<gene>
    <name evidence="3" type="ORF">SAP105B_008</name>
</gene>
<dbReference type="InterPro" id="IPR027417">
    <property type="entry name" value="P-loop_NTPase"/>
</dbReference>
<keyword evidence="3" id="KW-0614">Plasmid</keyword>
<dbReference type="Pfam" id="PF13166">
    <property type="entry name" value="AAA_13"/>
    <property type="match status" value="1"/>
</dbReference>
<dbReference type="SUPFAM" id="SSF75712">
    <property type="entry name" value="Rad50 coiled-coil Zn hook"/>
    <property type="match status" value="1"/>
</dbReference>
<organism evidence="3">
    <name type="scientific">Staphylococcus epidermidis</name>
    <dbReference type="NCBI Taxonomy" id="1282"/>
    <lineage>
        <taxon>Bacteria</taxon>
        <taxon>Bacillati</taxon>
        <taxon>Bacillota</taxon>
        <taxon>Bacilli</taxon>
        <taxon>Bacillales</taxon>
        <taxon>Staphylococcaceae</taxon>
        <taxon>Staphylococcus</taxon>
    </lineage>
</organism>
<evidence type="ECO:0000256" key="1">
    <source>
        <dbReference type="SAM" id="Coils"/>
    </source>
</evidence>
<accession>D2JC48</accession>
<dbReference type="GO" id="GO:0000731">
    <property type="term" value="P:DNA synthesis involved in DNA repair"/>
    <property type="evidence" value="ECO:0007669"/>
    <property type="project" value="TreeGrafter"/>
</dbReference>
<proteinExistence type="predicted"/>
<dbReference type="PANTHER" id="PTHR32182">
    <property type="entry name" value="DNA REPLICATION AND REPAIR PROTEIN RECF"/>
    <property type="match status" value="1"/>
</dbReference>
<evidence type="ECO:0000259" key="2">
    <source>
        <dbReference type="Pfam" id="PF13166"/>
    </source>
</evidence>